<dbReference type="AlphaFoldDB" id="A0A0P1IQC2"/>
<evidence type="ECO:0000313" key="2">
    <source>
        <dbReference type="Proteomes" id="UP000051260"/>
    </source>
</evidence>
<protein>
    <submittedName>
        <fullName evidence="1">Uncharacterized protein</fullName>
    </submittedName>
</protein>
<evidence type="ECO:0000313" key="1">
    <source>
        <dbReference type="EMBL" id="CUJ95808.1"/>
    </source>
</evidence>
<name>A0A0P1IQC2_9RHOB</name>
<reference evidence="2" key="1">
    <citation type="submission" date="2015-09" db="EMBL/GenBank/DDBJ databases">
        <authorList>
            <person name="Rodrigo-Torres L."/>
            <person name="Arahal D.R."/>
        </authorList>
    </citation>
    <scope>NUCLEOTIDE SEQUENCE [LARGE SCALE GENOMIC DNA]</scope>
    <source>
        <strain evidence="2">CECT 5091</strain>
    </source>
</reference>
<dbReference type="Proteomes" id="UP000051260">
    <property type="component" value="Unassembled WGS sequence"/>
</dbReference>
<gene>
    <name evidence="1" type="ORF">RUE5091_01587</name>
</gene>
<keyword evidence="2" id="KW-1185">Reference proteome</keyword>
<accession>A0A0P1IQC2</accession>
<dbReference type="EMBL" id="CYUD01000004">
    <property type="protein sequence ID" value="CUJ95808.1"/>
    <property type="molecule type" value="Genomic_DNA"/>
</dbReference>
<proteinExistence type="predicted"/>
<sequence>MPIGRGWVAITRRCVLKCLAHEFGAWLPGEPKTEVGPVSGWRMGKRAAYIQTFKMSDLLLFIGIVDAINVRKDIIV</sequence>
<organism evidence="1 2">
    <name type="scientific">Ruegeria denitrificans</name>
    <dbReference type="NCBI Taxonomy" id="1715692"/>
    <lineage>
        <taxon>Bacteria</taxon>
        <taxon>Pseudomonadati</taxon>
        <taxon>Pseudomonadota</taxon>
        <taxon>Alphaproteobacteria</taxon>
        <taxon>Rhodobacterales</taxon>
        <taxon>Roseobacteraceae</taxon>
        <taxon>Ruegeria</taxon>
    </lineage>
</organism>